<reference evidence="4" key="2">
    <citation type="submission" date="2016-04" db="EMBL/GenBank/DDBJ databases">
        <title>The genome sequence project of a novel Fervidobacterium isolate from a hot spring in Thailand.</title>
        <authorList>
            <person name="Gonzalez J.M."/>
            <person name="Cuecas A."/>
            <person name="Kanoksilapatham W."/>
        </authorList>
    </citation>
    <scope>NUCLEOTIDE SEQUENCE [LARGE SCALE GENOMIC DNA]</scope>
    <source>
        <strain evidence="4">FC2004</strain>
    </source>
</reference>
<proteinExistence type="predicted"/>
<organism evidence="3 4">
    <name type="scientific">Fervidobacterium thailandense</name>
    <dbReference type="NCBI Taxonomy" id="1008305"/>
    <lineage>
        <taxon>Bacteria</taxon>
        <taxon>Thermotogati</taxon>
        <taxon>Thermotogota</taxon>
        <taxon>Thermotogae</taxon>
        <taxon>Thermotogales</taxon>
        <taxon>Fervidobacteriaceae</taxon>
        <taxon>Fervidobacterium</taxon>
    </lineage>
</organism>
<feature type="coiled-coil region" evidence="1">
    <location>
        <begin position="4"/>
        <end position="38"/>
    </location>
</feature>
<name>A0A1E3G0L3_9BACT</name>
<accession>A0A1E3G0L3</accession>
<dbReference type="AlphaFoldDB" id="A0A1E3G0L3"/>
<gene>
    <name evidence="3" type="ORF">A4H02_09075</name>
    <name evidence="2" type="ORF">ENT77_00810</name>
</gene>
<dbReference type="Proteomes" id="UP000094570">
    <property type="component" value="Unassembled WGS sequence"/>
</dbReference>
<reference evidence="2" key="3">
    <citation type="journal article" date="2020" name="mSystems">
        <title>Genome- and Community-Level Interaction Insights into Carbon Utilization and Element Cycling Functions of Hydrothermarchaeota in Hydrothermal Sediment.</title>
        <authorList>
            <person name="Zhou Z."/>
            <person name="Liu Y."/>
            <person name="Xu W."/>
            <person name="Pan J."/>
            <person name="Luo Z.H."/>
            <person name="Li M."/>
        </authorList>
    </citation>
    <scope>NUCLEOTIDE SEQUENCE [LARGE SCALE GENOMIC DNA]</scope>
    <source>
        <strain evidence="2">SpSt-609</strain>
    </source>
</reference>
<protein>
    <recommendedName>
        <fullName evidence="5">DUF3782 domain-containing protein</fullName>
    </recommendedName>
</protein>
<dbReference type="EMBL" id="DSZY01000005">
    <property type="protein sequence ID" value="HGU39732.1"/>
    <property type="molecule type" value="Genomic_DNA"/>
</dbReference>
<evidence type="ECO:0000256" key="1">
    <source>
        <dbReference type="SAM" id="Coils"/>
    </source>
</evidence>
<evidence type="ECO:0000313" key="2">
    <source>
        <dbReference type="EMBL" id="HGU39732.1"/>
    </source>
</evidence>
<dbReference type="EMBL" id="LWAF01000021">
    <property type="protein sequence ID" value="ODN29762.1"/>
    <property type="molecule type" value="Genomic_DNA"/>
</dbReference>
<evidence type="ECO:0008006" key="5">
    <source>
        <dbReference type="Google" id="ProtNLM"/>
    </source>
</evidence>
<keyword evidence="1" id="KW-0175">Coiled coil</keyword>
<dbReference type="STRING" id="1008305.A4H02_09075"/>
<dbReference type="OrthoDB" id="47699at2"/>
<keyword evidence="4" id="KW-1185">Reference proteome</keyword>
<sequence length="62" mass="7333">MQTLENFIRRYLRVKETIKELNREKKDLEDAIIQMVSGTDIDHLVVDGVVVEFESKTRIKLK</sequence>
<evidence type="ECO:0000313" key="4">
    <source>
        <dbReference type="Proteomes" id="UP000094570"/>
    </source>
</evidence>
<comment type="caution">
    <text evidence="3">The sequence shown here is derived from an EMBL/GenBank/DDBJ whole genome shotgun (WGS) entry which is preliminary data.</text>
</comment>
<reference evidence="3" key="1">
    <citation type="journal article" date="2016" name="Int. J. Syst. Evol. Microbiol.">
        <title>Fervidobacterium thailandense sp. nov., an extremely thermophilic bacterium isolated from a hot spring.</title>
        <authorList>
            <person name="Kanoksilapatham W."/>
            <person name="Pasomsup P."/>
            <person name="Keawram P."/>
            <person name="Cuecas A."/>
            <person name="Portillo M.C."/>
            <person name="Gonzalez J.M."/>
        </authorList>
    </citation>
    <scope>NUCLEOTIDE SEQUENCE</scope>
    <source>
        <strain evidence="3">FC2004</strain>
    </source>
</reference>
<evidence type="ECO:0000313" key="3">
    <source>
        <dbReference type="EMBL" id="ODN29762.1"/>
    </source>
</evidence>